<sequence length="136" mass="13721">MMTKRLRAIAVATAIAGGSAVVLAPAPAQAALPNCNTSTQSGGPIGPRFATFSGNKNCVMGVGNASSGVWALQMSLRYCYGQNLTVDSAFGNQTRNALINVQRTVGTSADGVYGPATGGRMVWSLGGGLPGCAPWG</sequence>
<organism evidence="3 4">
    <name type="scientific">Paractinoplanes aksuensis</name>
    <dbReference type="NCBI Taxonomy" id="2939490"/>
    <lineage>
        <taxon>Bacteria</taxon>
        <taxon>Bacillati</taxon>
        <taxon>Actinomycetota</taxon>
        <taxon>Actinomycetes</taxon>
        <taxon>Micromonosporales</taxon>
        <taxon>Micromonosporaceae</taxon>
        <taxon>Paractinoplanes</taxon>
    </lineage>
</organism>
<feature type="signal peptide" evidence="1">
    <location>
        <begin position="1"/>
        <end position="30"/>
    </location>
</feature>
<keyword evidence="4" id="KW-1185">Reference proteome</keyword>
<evidence type="ECO:0000256" key="1">
    <source>
        <dbReference type="SAM" id="SignalP"/>
    </source>
</evidence>
<protein>
    <submittedName>
        <fullName evidence="3">Peptidoglycan-binding protein</fullName>
    </submittedName>
</protein>
<accession>A0ABT1DW34</accession>
<dbReference type="Pfam" id="PF01471">
    <property type="entry name" value="PG_binding_1"/>
    <property type="match status" value="1"/>
</dbReference>
<evidence type="ECO:0000313" key="4">
    <source>
        <dbReference type="Proteomes" id="UP001523369"/>
    </source>
</evidence>
<evidence type="ECO:0000259" key="2">
    <source>
        <dbReference type="Pfam" id="PF01471"/>
    </source>
</evidence>
<gene>
    <name evidence="3" type="ORF">M1L60_31220</name>
</gene>
<feature type="chain" id="PRO_5046625944" evidence="1">
    <location>
        <begin position="31"/>
        <end position="136"/>
    </location>
</feature>
<keyword evidence="1" id="KW-0732">Signal</keyword>
<dbReference type="InterPro" id="IPR036366">
    <property type="entry name" value="PGBDSf"/>
</dbReference>
<dbReference type="Gene3D" id="1.10.101.10">
    <property type="entry name" value="PGBD-like superfamily/PGBD"/>
    <property type="match status" value="1"/>
</dbReference>
<dbReference type="RefSeq" id="WP_253241127.1">
    <property type="nucleotide sequence ID" value="NZ_JAMYJR010000034.1"/>
</dbReference>
<dbReference type="InterPro" id="IPR002477">
    <property type="entry name" value="Peptidoglycan-bd-like"/>
</dbReference>
<dbReference type="SUPFAM" id="SSF47090">
    <property type="entry name" value="PGBD-like"/>
    <property type="match status" value="1"/>
</dbReference>
<comment type="caution">
    <text evidence="3">The sequence shown here is derived from an EMBL/GenBank/DDBJ whole genome shotgun (WGS) entry which is preliminary data.</text>
</comment>
<dbReference type="EMBL" id="JAMYJR010000034">
    <property type="protein sequence ID" value="MCO8275059.1"/>
    <property type="molecule type" value="Genomic_DNA"/>
</dbReference>
<dbReference type="InterPro" id="IPR036365">
    <property type="entry name" value="PGBD-like_sf"/>
</dbReference>
<name>A0ABT1DW34_9ACTN</name>
<feature type="domain" description="Peptidoglycan binding-like" evidence="2">
    <location>
        <begin position="68"/>
        <end position="118"/>
    </location>
</feature>
<proteinExistence type="predicted"/>
<dbReference type="Proteomes" id="UP001523369">
    <property type="component" value="Unassembled WGS sequence"/>
</dbReference>
<evidence type="ECO:0000313" key="3">
    <source>
        <dbReference type="EMBL" id="MCO8275059.1"/>
    </source>
</evidence>
<reference evidence="3 4" key="1">
    <citation type="submission" date="2022-06" db="EMBL/GenBank/DDBJ databases">
        <title>New Species of the Genus Actinoplanes, ActinopZanes ferrugineus.</title>
        <authorList>
            <person name="Ding P."/>
        </authorList>
    </citation>
    <scope>NUCLEOTIDE SEQUENCE [LARGE SCALE GENOMIC DNA]</scope>
    <source>
        <strain evidence="3 4">TRM88003</strain>
    </source>
</reference>